<evidence type="ECO:0008006" key="4">
    <source>
        <dbReference type="Google" id="ProtNLM"/>
    </source>
</evidence>
<evidence type="ECO:0000313" key="3">
    <source>
        <dbReference type="Proteomes" id="UP001501510"/>
    </source>
</evidence>
<keyword evidence="1" id="KW-0472">Membrane</keyword>
<comment type="caution">
    <text evidence="2">The sequence shown here is derived from an EMBL/GenBank/DDBJ whole genome shotgun (WGS) entry which is preliminary data.</text>
</comment>
<feature type="transmembrane region" description="Helical" evidence="1">
    <location>
        <begin position="373"/>
        <end position="392"/>
    </location>
</feature>
<feature type="transmembrane region" description="Helical" evidence="1">
    <location>
        <begin position="413"/>
        <end position="437"/>
    </location>
</feature>
<dbReference type="RefSeq" id="WP_343761771.1">
    <property type="nucleotide sequence ID" value="NZ_BAAACG010000010.1"/>
</dbReference>
<gene>
    <name evidence="2" type="ORF">GCM10008906_23250</name>
</gene>
<accession>A0ABN1JKG2</accession>
<dbReference type="EMBL" id="BAAACG010000010">
    <property type="protein sequence ID" value="GAA0741713.1"/>
    <property type="molecule type" value="Genomic_DNA"/>
</dbReference>
<evidence type="ECO:0000256" key="1">
    <source>
        <dbReference type="SAM" id="Phobius"/>
    </source>
</evidence>
<protein>
    <recommendedName>
        <fullName evidence="4">ABC transporter permease</fullName>
    </recommendedName>
</protein>
<reference evidence="2 3" key="1">
    <citation type="journal article" date="2019" name="Int. J. Syst. Evol. Microbiol.">
        <title>The Global Catalogue of Microorganisms (GCM) 10K type strain sequencing project: providing services to taxonomists for standard genome sequencing and annotation.</title>
        <authorList>
            <consortium name="The Broad Institute Genomics Platform"/>
            <consortium name="The Broad Institute Genome Sequencing Center for Infectious Disease"/>
            <person name="Wu L."/>
            <person name="Ma J."/>
        </authorList>
    </citation>
    <scope>NUCLEOTIDE SEQUENCE [LARGE SCALE GENOMIC DNA]</scope>
    <source>
        <strain evidence="2 3">JCM 1407</strain>
    </source>
</reference>
<sequence length="532" mass="60374">MNKLYEIYYIGISDFLDRIRSKSTLIMSLLIIYVSYLFFPQSNSSFYYTLNYTFGNYFYRGIYNSMWVGWVATVAFISIVTLVGFYFIRNSIKRERDLLVGEISASTGIKSWIFIFGKAFGNLLFLLFQMLIVILVTIIMQFVRGESYSLHLIKLLTPFLLLAVPACFITAIIAIIFEIIPFLKSTFGNIVYFSAWCTIVIFSFTNKSSLFSDVFGLNAISKIISQQLKANFKEFANVNSFNIGSSGPLHGNIKTFVMDKVNIGSNVFFERLFWILIGILLLFLVSTFFKRTSLIRKKAPKSINTIIKPKGYTPSKSTTLSDIFENKAYSNSFSILKSNLKIILSSLNLYWYGALIACFIGVLFAKGDALNKFLIPLIWILPIVVWSKLGSIQRDFNMESYLLTYKNYRNGEPLNSAIAGILFTLLINASIIIKFLAMNNLLGVLYILMAIFFVNAFGIFTGSFFKSSTFFEMIYIILWYVGILNGLPTLDFLGITAKSASYHIPVIFLVIGGVLMVASIIIRNARTRIKTH</sequence>
<feature type="transmembrane region" description="Helical" evidence="1">
    <location>
        <begin position="119"/>
        <end position="143"/>
    </location>
</feature>
<keyword evidence="1" id="KW-1133">Transmembrane helix</keyword>
<feature type="transmembrane region" description="Helical" evidence="1">
    <location>
        <begin position="349"/>
        <end position="367"/>
    </location>
</feature>
<organism evidence="2 3">
    <name type="scientific">Clostridium oceanicum</name>
    <dbReference type="NCBI Taxonomy" id="1543"/>
    <lineage>
        <taxon>Bacteria</taxon>
        <taxon>Bacillati</taxon>
        <taxon>Bacillota</taxon>
        <taxon>Clostridia</taxon>
        <taxon>Eubacteriales</taxon>
        <taxon>Clostridiaceae</taxon>
        <taxon>Clostridium</taxon>
    </lineage>
</organism>
<feature type="transmembrane region" description="Helical" evidence="1">
    <location>
        <begin position="187"/>
        <end position="205"/>
    </location>
</feature>
<feature type="transmembrane region" description="Helical" evidence="1">
    <location>
        <begin position="443"/>
        <end position="465"/>
    </location>
</feature>
<feature type="transmembrane region" description="Helical" evidence="1">
    <location>
        <begin position="155"/>
        <end position="180"/>
    </location>
</feature>
<keyword evidence="3" id="KW-1185">Reference proteome</keyword>
<dbReference type="Proteomes" id="UP001501510">
    <property type="component" value="Unassembled WGS sequence"/>
</dbReference>
<feature type="transmembrane region" description="Helical" evidence="1">
    <location>
        <begin position="502"/>
        <end position="522"/>
    </location>
</feature>
<feature type="transmembrane region" description="Helical" evidence="1">
    <location>
        <begin position="67"/>
        <end position="88"/>
    </location>
</feature>
<keyword evidence="1" id="KW-0812">Transmembrane</keyword>
<feature type="transmembrane region" description="Helical" evidence="1">
    <location>
        <begin position="272"/>
        <end position="289"/>
    </location>
</feature>
<proteinExistence type="predicted"/>
<name>A0ABN1JKG2_9CLOT</name>
<feature type="transmembrane region" description="Helical" evidence="1">
    <location>
        <begin position="477"/>
        <end position="496"/>
    </location>
</feature>
<evidence type="ECO:0000313" key="2">
    <source>
        <dbReference type="EMBL" id="GAA0741713.1"/>
    </source>
</evidence>